<dbReference type="EMBL" id="JAAJRM010000003">
    <property type="protein sequence ID" value="NGF43462.1"/>
    <property type="molecule type" value="Genomic_DNA"/>
</dbReference>
<evidence type="ECO:0008006" key="2">
    <source>
        <dbReference type="Google" id="ProtNLM"/>
    </source>
</evidence>
<protein>
    <recommendedName>
        <fullName evidence="2">Helix-turn-helix domain-containing protein</fullName>
    </recommendedName>
</protein>
<accession>A0A6G4MQM6</accession>
<dbReference type="Gene3D" id="1.10.10.10">
    <property type="entry name" value="Winged helix-like DNA-binding domain superfamily/Winged helix DNA-binding domain"/>
    <property type="match status" value="1"/>
</dbReference>
<organism evidence="1">
    <name type="scientific">Enterobacter hormaechei</name>
    <dbReference type="NCBI Taxonomy" id="158836"/>
    <lineage>
        <taxon>Bacteria</taxon>
        <taxon>Pseudomonadati</taxon>
        <taxon>Pseudomonadota</taxon>
        <taxon>Gammaproteobacteria</taxon>
        <taxon>Enterobacterales</taxon>
        <taxon>Enterobacteriaceae</taxon>
        <taxon>Enterobacter</taxon>
        <taxon>Enterobacter cloacae complex</taxon>
    </lineage>
</organism>
<dbReference type="RefSeq" id="WP_080818177.1">
    <property type="nucleotide sequence ID" value="NZ_JAAJRM010000003.1"/>
</dbReference>
<name>A0A6G4MQM6_9ENTR</name>
<comment type="caution">
    <text evidence="1">The sequence shown here is derived from an EMBL/GenBank/DDBJ whole genome shotgun (WGS) entry which is preliminary data.</text>
</comment>
<gene>
    <name evidence="1" type="ORF">G5635_13690</name>
</gene>
<reference evidence="1" key="1">
    <citation type="submission" date="2020-02" db="EMBL/GenBank/DDBJ databases">
        <title>WGS of Carbapenem-Resistant Enterobacteriaceae.</title>
        <authorList>
            <person name="Tokajian S."/>
            <person name="El Chaar M."/>
            <person name="El Khoury M."/>
        </authorList>
    </citation>
    <scope>NUCLEOTIDE SEQUENCE</scope>
    <source>
        <strain evidence="1">EHM_71</strain>
    </source>
</reference>
<evidence type="ECO:0000313" key="1">
    <source>
        <dbReference type="EMBL" id="NGF43462.1"/>
    </source>
</evidence>
<sequence length="243" mass="27927">MAKSLAQIQAKHKHDYQDEDGKTVTSHTFIKEFTFFEDIERLYSNDFPDGKVIDSFHVALYCRFLSYQANDSNCYESHATLARKHKTSSSTVKRRIEDLRKLGLVITDEHPDPNISSLLYTALPLTDAHVIPPDQLPAAPIIVSNLVPEPATAEETQDDATEKSEPLGLPETITDEMKIDAMCDLLSKPESLRQQNRGDTFINYARRVLHRKSMKLPSRLEEELEMRFEHRYPHFYGRFGTPF</sequence>
<dbReference type="AlphaFoldDB" id="A0A6G4MQM6"/>
<proteinExistence type="predicted"/>
<dbReference type="InterPro" id="IPR036388">
    <property type="entry name" value="WH-like_DNA-bd_sf"/>
</dbReference>